<evidence type="ECO:0000256" key="6">
    <source>
        <dbReference type="ARBA" id="ARBA00023118"/>
    </source>
</evidence>
<dbReference type="GO" id="GO:0016787">
    <property type="term" value="F:hydrolase activity"/>
    <property type="evidence" value="ECO:0007669"/>
    <property type="project" value="UniProtKB-KW"/>
</dbReference>
<feature type="binding site" evidence="10">
    <location>
        <position position="163"/>
    </location>
    <ligand>
        <name>Mn(2+)</name>
        <dbReference type="ChEBI" id="CHEBI:29035"/>
    </ligand>
</feature>
<evidence type="ECO:0000256" key="3">
    <source>
        <dbReference type="ARBA" id="ARBA00022759"/>
    </source>
</evidence>
<dbReference type="EMBL" id="FUWG01000009">
    <property type="protein sequence ID" value="SJZ45679.1"/>
    <property type="molecule type" value="Genomic_DNA"/>
</dbReference>
<comment type="similarity">
    <text evidence="10">Belongs to the CRISPR-associated endonuclease Cas1 family.</text>
</comment>
<dbReference type="AlphaFoldDB" id="A0A1T4KTC4"/>
<dbReference type="InterPro" id="IPR027617">
    <property type="entry name" value="Cas1_PREFRAN"/>
</dbReference>
<gene>
    <name evidence="10" type="primary">cas1</name>
    <name evidence="11" type="ORF">SAMN02745149_01295</name>
</gene>
<comment type="cofactor">
    <cofactor evidence="10">
        <name>Mg(2+)</name>
        <dbReference type="ChEBI" id="CHEBI:18420"/>
    </cofactor>
    <cofactor evidence="10">
        <name>Mn(2+)</name>
        <dbReference type="ChEBI" id="CHEBI:29035"/>
    </cofactor>
</comment>
<evidence type="ECO:0000256" key="7">
    <source>
        <dbReference type="ARBA" id="ARBA00023125"/>
    </source>
</evidence>
<comment type="function">
    <text evidence="10">CRISPR (clustered regularly interspaced short palindromic repeat), is an adaptive immune system that provides protection against mobile genetic elements (viruses, transposable elements and conjugative plasmids). CRISPR clusters contain spacers, sequences complementary to antecedent mobile elements, and target invading nucleic acids. CRISPR clusters are transcribed and processed into CRISPR RNA (crRNA). Acts as a dsDNA endonuclease. Involved in the integration of spacer DNA into the CRISPR cassette.</text>
</comment>
<keyword evidence="8 10" id="KW-0464">Manganese</keyword>
<evidence type="ECO:0000313" key="11">
    <source>
        <dbReference type="EMBL" id="SJZ45679.1"/>
    </source>
</evidence>
<dbReference type="InterPro" id="IPR002729">
    <property type="entry name" value="CRISPR-assoc_Cas1"/>
</dbReference>
<evidence type="ECO:0000256" key="5">
    <source>
        <dbReference type="ARBA" id="ARBA00022842"/>
    </source>
</evidence>
<keyword evidence="1 10" id="KW-0540">Nuclease</keyword>
<dbReference type="PANTHER" id="PTHR34353:SF2">
    <property type="entry name" value="CRISPR-ASSOCIATED ENDONUCLEASE CAS1 1"/>
    <property type="match status" value="1"/>
</dbReference>
<dbReference type="GO" id="GO:0003677">
    <property type="term" value="F:DNA binding"/>
    <property type="evidence" value="ECO:0007669"/>
    <property type="project" value="UniProtKB-KW"/>
</dbReference>
<dbReference type="GO" id="GO:0046872">
    <property type="term" value="F:metal ion binding"/>
    <property type="evidence" value="ECO:0007669"/>
    <property type="project" value="UniProtKB-UniRule"/>
</dbReference>
<evidence type="ECO:0000313" key="12">
    <source>
        <dbReference type="Proteomes" id="UP000190423"/>
    </source>
</evidence>
<keyword evidence="7 10" id="KW-0238">DNA-binding</keyword>
<feature type="binding site" evidence="10">
    <location>
        <position position="224"/>
    </location>
    <ligand>
        <name>Mn(2+)</name>
        <dbReference type="ChEBI" id="CHEBI:29035"/>
    </ligand>
</feature>
<dbReference type="GO" id="GO:0004520">
    <property type="term" value="F:DNA endonuclease activity"/>
    <property type="evidence" value="ECO:0007669"/>
    <property type="project" value="InterPro"/>
</dbReference>
<dbReference type="RefSeq" id="WP_078933211.1">
    <property type="nucleotide sequence ID" value="NZ_FUWG01000009.1"/>
</dbReference>
<evidence type="ECO:0000256" key="9">
    <source>
        <dbReference type="ARBA" id="ARBA00038592"/>
    </source>
</evidence>
<keyword evidence="6 10" id="KW-0051">Antiviral defense</keyword>
<dbReference type="Gene3D" id="1.20.120.920">
    <property type="entry name" value="CRISPR-associated endonuclease Cas1, C-terminal domain"/>
    <property type="match status" value="1"/>
</dbReference>
<accession>A0A1T4KTC4</accession>
<protein>
    <recommendedName>
        <fullName evidence="10">CRISPR-associated endonuclease Cas1</fullName>
        <ecNumber evidence="10">3.1.-.-</ecNumber>
    </recommendedName>
</protein>
<dbReference type="Proteomes" id="UP000190423">
    <property type="component" value="Unassembled WGS sequence"/>
</dbReference>
<reference evidence="11 12" key="1">
    <citation type="submission" date="2017-02" db="EMBL/GenBank/DDBJ databases">
        <authorList>
            <person name="Peterson S.W."/>
        </authorList>
    </citation>
    <scope>NUCLEOTIDE SEQUENCE [LARGE SCALE GENOMIC DNA]</scope>
    <source>
        <strain evidence="11 12">ATCC BAA-908</strain>
    </source>
</reference>
<dbReference type="Pfam" id="PF01867">
    <property type="entry name" value="Cas_Cas1"/>
    <property type="match status" value="1"/>
</dbReference>
<keyword evidence="4 10" id="KW-0378">Hydrolase</keyword>
<dbReference type="NCBIfam" id="TIGR04329">
    <property type="entry name" value="cas1_PREFRAN"/>
    <property type="match status" value="1"/>
</dbReference>
<evidence type="ECO:0000256" key="10">
    <source>
        <dbReference type="HAMAP-Rule" id="MF_01470"/>
    </source>
</evidence>
<dbReference type="GO" id="GO:0043571">
    <property type="term" value="P:maintenance of CRISPR repeat elements"/>
    <property type="evidence" value="ECO:0007669"/>
    <property type="project" value="UniProtKB-UniRule"/>
</dbReference>
<sequence length="326" mass="38520">MMSTRDFEYKQIAFVFTGKGEKISFKNDNLLITDENGKTKHQSTCYRLFLLFICGDYCITSGLLDRANKFGFNIVLMTPNLRVTKIIPSKAEGNVLLRRRQYEYDKTDIAARVIANKIHNQNFLLKKRRNKSEEEKDIIQKLKNFEKEVLKPNLKVQEIMGIEGVSAKLYFQTLFKEHDWTARRPRVKHDITNCLLDIGYTILFNVINALLEMYGFDVYVGILHTQFFHRKSLVCDLEEPFRPIIDAALIKAFNLGQINEKDFWKNQEQFILPWKNSAPYVELFIKAIMEYKNEIFIYLQSYYRAFVQKKNAEDFPFFDLDDKEES</sequence>
<dbReference type="EC" id="3.1.-.-" evidence="10"/>
<organism evidence="11 12">
    <name type="scientific">Treponema porcinum</name>
    <dbReference type="NCBI Taxonomy" id="261392"/>
    <lineage>
        <taxon>Bacteria</taxon>
        <taxon>Pseudomonadati</taxon>
        <taxon>Spirochaetota</taxon>
        <taxon>Spirochaetia</taxon>
        <taxon>Spirochaetales</taxon>
        <taxon>Treponemataceae</taxon>
        <taxon>Treponema</taxon>
    </lineage>
</organism>
<dbReference type="InterPro" id="IPR042206">
    <property type="entry name" value="CRISPR-assoc_Cas1_C"/>
</dbReference>
<dbReference type="PANTHER" id="PTHR34353">
    <property type="entry name" value="CRISPR-ASSOCIATED ENDONUCLEASE CAS1 1"/>
    <property type="match status" value="1"/>
</dbReference>
<comment type="subunit">
    <text evidence="9 10">Homodimer, forms a heterotetramer with a Cas2 homodimer.</text>
</comment>
<evidence type="ECO:0000256" key="4">
    <source>
        <dbReference type="ARBA" id="ARBA00022801"/>
    </source>
</evidence>
<dbReference type="GO" id="GO:0051607">
    <property type="term" value="P:defense response to virus"/>
    <property type="evidence" value="ECO:0007669"/>
    <property type="project" value="UniProtKB-UniRule"/>
</dbReference>
<keyword evidence="2 10" id="KW-0479">Metal-binding</keyword>
<dbReference type="GeneID" id="78316595"/>
<evidence type="ECO:0000256" key="2">
    <source>
        <dbReference type="ARBA" id="ARBA00022723"/>
    </source>
</evidence>
<keyword evidence="5 10" id="KW-0460">Magnesium</keyword>
<feature type="binding site" evidence="10">
    <location>
        <position position="239"/>
    </location>
    <ligand>
        <name>Mn(2+)</name>
        <dbReference type="ChEBI" id="CHEBI:29035"/>
    </ligand>
</feature>
<dbReference type="OrthoDB" id="9803119at2"/>
<evidence type="ECO:0000256" key="8">
    <source>
        <dbReference type="ARBA" id="ARBA00023211"/>
    </source>
</evidence>
<dbReference type="NCBIfam" id="TIGR00287">
    <property type="entry name" value="cas1"/>
    <property type="match status" value="1"/>
</dbReference>
<proteinExistence type="inferred from homology"/>
<dbReference type="CDD" id="cd09634">
    <property type="entry name" value="Cas1_I-II-III"/>
    <property type="match status" value="1"/>
</dbReference>
<dbReference type="HAMAP" id="MF_01470">
    <property type="entry name" value="Cas1"/>
    <property type="match status" value="1"/>
</dbReference>
<name>A0A1T4KTC4_TREPO</name>
<evidence type="ECO:0000256" key="1">
    <source>
        <dbReference type="ARBA" id="ARBA00022722"/>
    </source>
</evidence>
<keyword evidence="12" id="KW-1185">Reference proteome</keyword>
<keyword evidence="3 10" id="KW-0255">Endonuclease</keyword>
<dbReference type="STRING" id="261392.SAMN02745149_01295"/>
<dbReference type="InterPro" id="IPR050646">
    <property type="entry name" value="Cas1"/>
</dbReference>